<reference evidence="7 8" key="1">
    <citation type="submission" date="2019-12" db="EMBL/GenBank/DDBJ databases">
        <title>Whole-genome analyses of novel actinobacteria.</title>
        <authorList>
            <person name="Sahin N."/>
            <person name="Saygin H."/>
        </authorList>
    </citation>
    <scope>NUCLEOTIDE SEQUENCE [LARGE SCALE GENOMIC DNA]</scope>
    <source>
        <strain evidence="7 8">KC615</strain>
    </source>
</reference>
<feature type="transmembrane region" description="Helical" evidence="6">
    <location>
        <begin position="45"/>
        <end position="67"/>
    </location>
</feature>
<keyword evidence="4 6" id="KW-1133">Transmembrane helix</keyword>
<protein>
    <submittedName>
        <fullName evidence="7">YjbE family putative metal transport protein</fullName>
    </submittedName>
</protein>
<dbReference type="EMBL" id="WUUL01000002">
    <property type="protein sequence ID" value="MXQ52825.1"/>
    <property type="molecule type" value="Genomic_DNA"/>
</dbReference>
<evidence type="ECO:0000256" key="3">
    <source>
        <dbReference type="ARBA" id="ARBA00022692"/>
    </source>
</evidence>
<evidence type="ECO:0000313" key="7">
    <source>
        <dbReference type="EMBL" id="MXQ52825.1"/>
    </source>
</evidence>
<dbReference type="RefSeq" id="WP_160800457.1">
    <property type="nucleotide sequence ID" value="NZ_WUUL01000002.1"/>
</dbReference>
<evidence type="ECO:0000256" key="2">
    <source>
        <dbReference type="ARBA" id="ARBA00007511"/>
    </source>
</evidence>
<comment type="similarity">
    <text evidence="2">Belongs to the TerC family.</text>
</comment>
<comment type="subcellular location">
    <subcellularLocation>
        <location evidence="1">Membrane</location>
        <topology evidence="1">Multi-pass membrane protein</topology>
    </subcellularLocation>
</comment>
<dbReference type="PANTHER" id="PTHR30238:SF4">
    <property type="entry name" value="SLL1022 PROTEIN"/>
    <property type="match status" value="1"/>
</dbReference>
<feature type="transmembrane region" description="Helical" evidence="6">
    <location>
        <begin position="194"/>
        <end position="214"/>
    </location>
</feature>
<dbReference type="Proteomes" id="UP000430692">
    <property type="component" value="Unassembled WGS sequence"/>
</dbReference>
<name>A0A6I4VRD0_9BACL</name>
<dbReference type="NCBIfam" id="TIGR03717">
    <property type="entry name" value="R_switched_YjbE"/>
    <property type="match status" value="1"/>
</dbReference>
<accession>A0A6I4VRD0</accession>
<comment type="caution">
    <text evidence="7">The sequence shown here is derived from an EMBL/GenBank/DDBJ whole genome shotgun (WGS) entry which is preliminary data.</text>
</comment>
<feature type="transmembrane region" description="Helical" evidence="6">
    <location>
        <begin position="132"/>
        <end position="152"/>
    </location>
</feature>
<dbReference type="InterPro" id="IPR005496">
    <property type="entry name" value="Integral_membrane_TerC"/>
</dbReference>
<organism evidence="7 8">
    <name type="scientific">Shimazuella alba</name>
    <dbReference type="NCBI Taxonomy" id="2690964"/>
    <lineage>
        <taxon>Bacteria</taxon>
        <taxon>Bacillati</taxon>
        <taxon>Bacillota</taxon>
        <taxon>Bacilli</taxon>
        <taxon>Bacillales</taxon>
        <taxon>Thermoactinomycetaceae</taxon>
        <taxon>Shimazuella</taxon>
    </lineage>
</organism>
<keyword evidence="5 6" id="KW-0472">Membrane</keyword>
<dbReference type="Pfam" id="PF03741">
    <property type="entry name" value="TerC"/>
    <property type="match status" value="1"/>
</dbReference>
<keyword evidence="3 6" id="KW-0812">Transmembrane</keyword>
<evidence type="ECO:0000256" key="1">
    <source>
        <dbReference type="ARBA" id="ARBA00004141"/>
    </source>
</evidence>
<evidence type="ECO:0000256" key="5">
    <source>
        <dbReference type="ARBA" id="ARBA00023136"/>
    </source>
</evidence>
<gene>
    <name evidence="7" type="ORF">GSM42_03580</name>
</gene>
<evidence type="ECO:0000313" key="8">
    <source>
        <dbReference type="Proteomes" id="UP000430692"/>
    </source>
</evidence>
<dbReference type="AlphaFoldDB" id="A0A6I4VRD0"/>
<feature type="transmembrane region" description="Helical" evidence="6">
    <location>
        <begin position="12"/>
        <end position="33"/>
    </location>
</feature>
<feature type="transmembrane region" description="Helical" evidence="6">
    <location>
        <begin position="164"/>
        <end position="182"/>
    </location>
</feature>
<keyword evidence="8" id="KW-1185">Reference proteome</keyword>
<evidence type="ECO:0000256" key="4">
    <source>
        <dbReference type="ARBA" id="ARBA00022989"/>
    </source>
</evidence>
<proteinExistence type="inferred from homology"/>
<dbReference type="GO" id="GO:0016020">
    <property type="term" value="C:membrane"/>
    <property type="evidence" value="ECO:0007669"/>
    <property type="project" value="UniProtKB-SubCell"/>
</dbReference>
<dbReference type="PANTHER" id="PTHR30238">
    <property type="entry name" value="MEMBRANE BOUND PREDICTED REDOX MODULATOR"/>
    <property type="match status" value="1"/>
</dbReference>
<feature type="transmembrane region" description="Helical" evidence="6">
    <location>
        <begin position="73"/>
        <end position="90"/>
    </location>
</feature>
<dbReference type="InterPro" id="IPR022301">
    <property type="entry name" value="Integral_membrane_YjbE"/>
</dbReference>
<evidence type="ECO:0000256" key="6">
    <source>
        <dbReference type="SAM" id="Phobius"/>
    </source>
</evidence>
<sequence length="231" mass="25059">MEIFSLQFLSSLLTILVIDLVLAGDNAIVIGLAARKLPVDQRKKVIVWGTVGAITLRVIATVTIVYLLKIPGLLLVGGLVLLWISYNLLADNDNHEDVKAGNNFWSALRTVILADTIMSLDNVLAVGGAAHGSVLLVVIGLLISVPLVVWGSTLFIKLVDKYPMILYIGSAVLAWTAGGMIAEEPIIHKFIAEFPWIQYVVNIILVVLVLLAGWTRKQKKQNMTHTMGGNG</sequence>